<dbReference type="PANTHER" id="PTHR19302">
    <property type="entry name" value="GAMMA TUBULIN COMPLEX PROTEIN"/>
    <property type="match status" value="1"/>
</dbReference>
<evidence type="ECO:0000256" key="6">
    <source>
        <dbReference type="SAM" id="MobiDB-lite"/>
    </source>
</evidence>
<dbReference type="GO" id="GO:0043015">
    <property type="term" value="F:gamma-tubulin binding"/>
    <property type="evidence" value="ECO:0007669"/>
    <property type="project" value="InterPro"/>
</dbReference>
<dbReference type="GO" id="GO:0000922">
    <property type="term" value="C:spindle pole"/>
    <property type="evidence" value="ECO:0007669"/>
    <property type="project" value="InterPro"/>
</dbReference>
<organism evidence="9 10">
    <name type="scientific">Neospora caninum (strain Liverpool)</name>
    <dbReference type="NCBI Taxonomy" id="572307"/>
    <lineage>
        <taxon>Eukaryota</taxon>
        <taxon>Sar</taxon>
        <taxon>Alveolata</taxon>
        <taxon>Apicomplexa</taxon>
        <taxon>Conoidasida</taxon>
        <taxon>Coccidia</taxon>
        <taxon>Eucoccidiorida</taxon>
        <taxon>Eimeriorina</taxon>
        <taxon>Sarcocystidae</taxon>
        <taxon>Neospora</taxon>
    </lineage>
</organism>
<dbReference type="EMBL" id="FR823381">
    <property type="protein sequence ID" value="CBZ49937.1"/>
    <property type="molecule type" value="Genomic_DNA"/>
</dbReference>
<feature type="region of interest" description="Disordered" evidence="6">
    <location>
        <begin position="516"/>
        <end position="662"/>
    </location>
</feature>
<feature type="compositionally biased region" description="Low complexity" evidence="6">
    <location>
        <begin position="255"/>
        <end position="267"/>
    </location>
</feature>
<dbReference type="GeneID" id="13445986"/>
<feature type="compositionally biased region" description="Low complexity" evidence="6">
    <location>
        <begin position="632"/>
        <end position="656"/>
    </location>
</feature>
<evidence type="ECO:0000256" key="4">
    <source>
        <dbReference type="ARBA" id="ARBA00022701"/>
    </source>
</evidence>
<evidence type="ECO:0000256" key="3">
    <source>
        <dbReference type="ARBA" id="ARBA00022490"/>
    </source>
</evidence>
<dbReference type="GO" id="GO:0051225">
    <property type="term" value="P:spindle assembly"/>
    <property type="evidence" value="ECO:0007669"/>
    <property type="project" value="TreeGrafter"/>
</dbReference>
<comment type="similarity">
    <text evidence="2">Belongs to the TUBGCP family.</text>
</comment>
<feature type="compositionally biased region" description="Basic and acidic residues" evidence="6">
    <location>
        <begin position="566"/>
        <end position="591"/>
    </location>
</feature>
<accession>F0V896</accession>
<keyword evidence="3" id="KW-0963">Cytoplasm</keyword>
<dbReference type="OrthoDB" id="332066at2759"/>
<keyword evidence="4" id="KW-0493">Microtubule</keyword>
<dbReference type="eggNOG" id="KOG2065">
    <property type="taxonomic scope" value="Eukaryota"/>
</dbReference>
<dbReference type="VEuPathDB" id="ToxoDB:NCLIV_004210"/>
<dbReference type="Gene3D" id="1.20.120.1900">
    <property type="entry name" value="Gamma-tubulin complex, C-terminal domain"/>
    <property type="match status" value="1"/>
</dbReference>
<dbReference type="GO" id="GO:0007020">
    <property type="term" value="P:microtubule nucleation"/>
    <property type="evidence" value="ECO:0007669"/>
    <property type="project" value="InterPro"/>
</dbReference>
<evidence type="ECO:0000313" key="10">
    <source>
        <dbReference type="Proteomes" id="UP000007494"/>
    </source>
</evidence>
<evidence type="ECO:0000313" key="9">
    <source>
        <dbReference type="EMBL" id="CBZ49937.1"/>
    </source>
</evidence>
<feature type="domain" description="Gamma tubulin complex component C-terminal" evidence="7">
    <location>
        <begin position="1211"/>
        <end position="1491"/>
    </location>
</feature>
<dbReference type="Proteomes" id="UP000007494">
    <property type="component" value="Chromosome Ib"/>
</dbReference>
<comment type="subcellular location">
    <subcellularLocation>
        <location evidence="1">Cytoplasm</location>
        <location evidence="1">Cytoskeleton</location>
        <location evidence="1">Microtubule organizing center</location>
    </subcellularLocation>
</comment>
<proteinExistence type="inferred from homology"/>
<dbReference type="GO" id="GO:0000278">
    <property type="term" value="P:mitotic cell cycle"/>
    <property type="evidence" value="ECO:0007669"/>
    <property type="project" value="TreeGrafter"/>
</dbReference>
<dbReference type="RefSeq" id="XP_003879972.1">
    <property type="nucleotide sequence ID" value="XM_003879923.1"/>
</dbReference>
<feature type="compositionally biased region" description="Basic and acidic residues" evidence="6">
    <location>
        <begin position="1625"/>
        <end position="1642"/>
    </location>
</feature>
<dbReference type="PANTHER" id="PTHR19302:SF27">
    <property type="entry name" value="GAMMA-TUBULIN COMPLEX COMPONENT 4"/>
    <property type="match status" value="1"/>
</dbReference>
<feature type="compositionally biased region" description="Basic and acidic residues" evidence="6">
    <location>
        <begin position="1395"/>
        <end position="1419"/>
    </location>
</feature>
<protein>
    <submittedName>
        <fullName evidence="9">Putative gamma-tubulin complex component 4</fullName>
    </submittedName>
</protein>
<dbReference type="InterPro" id="IPR041470">
    <property type="entry name" value="GCP_N"/>
</dbReference>
<sequence length="1705" mass="187635">MMHEVLMALAGLPGDVFVYAPPGPEGLSYRESSRVVSGENARTGGLFLNPNVSAFFTPAEEELLNRIVVSGFHLIQVRDFISGVQKGSAAFSLDSSVSAFPPPSEGQDEKQREEETGREKETETERESEQFFKGVYFSALARAMDTAVQEYLTKVVEIESQVLLQPLLPLSAVYVLLATERQKLETLYEIVTKLVSWLLGGQLLDPYGEFFLARRSSLVPVASFFSPSSSSFSIFSDLLANTRQDQQRLPRRRTAPPTASSLSLSSSQCRALSSSSPSCSSSSSSASSSSSSSSVDSLFLYEDLTQPLSPSQLCWEWESAFSLVSFRLPACCFHAPTLASFSPQGSSLAPSKPEKHVHAPLLPPAAAGTVVFIGKAVRILTRSGRWGEAQMQQMKPLIARMRRAFRHPSSPASVLLPCLEILRRIVGRLLWELIAEEAALEDQLLLLHDFFLLGHGHFFQVFFDAATRCTRRHLPSSFSSALALVPSSRLATTFELQLRRSWQQAIGEIAFSASSASSSSSSSSVISRRVEVRGPPKRQEDGGAEGVSSRSTTVSGLAGEDEEDEARAVGDKRKDGEEGAYKPQDGADRPPVRPAGLPVGSTPCVSPRFASVSPRSASFAGSTRPPTPKCARSNQPASSLRSSSSHPSSSPSSSAAAKRRSVSCDGEALVTRGGSALAPREGKEKNRFFIERRKVDAAHGKKEDWTEAVHRSFRLRILGRGFDVTDFCAESRRAARLRRLEAKHPGDREKGNALQVGAQFLLRGQAKVLESGLLVLGEGGERLRQREERRSQSGRASEEEVPTCPLSACLHVDRQSVTHGFKHSVQFRVSAQSSLPSPTTEASRCLDSPVSFDFQGPLGGGFAVLFQSSKTPASFRPLVPRSSPEKPERALVCIPGCPLFWPEAGDCIAVEARVAKVPRSSFQALEIDEDGGAEKEGDFSESMRALRLDDEAVLVAEVAVCLGGKNTQSTFQQEAISDSASGLFSSFANPNASLSASESAAGDAASSLPEVCMVQRARRVWRLHACEDLGDELFTLKLHYLAEHHELRVYIQRASDSGEEDTRARLTEKEKKYQQPSLRERHQESPLLRIPLFDLSQVLTTEQGAAFVGLFSVPLFHQHRVSPSSPFFAKRGDRGRTASEQPTGCVAVAASDCPVVVQEWSHEAHPAPLQLPSLLFSDALSPAHASAAAAASSVSLSDGFGETRESGSLSQRGKRPPTQADLWQQLQLLFLPRWPTPLLISTRNLDCYNALFQFLLEQRHLQYELQRLWLDAGFIQKRPPGAEDRDEEESACWDMLWTLRTRMAFLLGHVLHHLLTVVVQPAFRQLQNVVRESEDFELVKCSHDAFLLQLASKCWLRLSSLLRPFLHSLHAVRRFIEVFALLVDRHTAAAVRSTQRGERERWRRAQRDTRGRTGGEKSALDLSNSVSGSLVSEAVMSTAEWRIVRQKLRAIRDGLHQGVLAFFAELAAIRQNPLHAQLDALMVDFDFNGFFSDLASRRHEPVAHSLQSPACASSRIDPTRGASALAASAAALQVFKARQRRARCAVREGRPRRPGTPRPGQPPHAEEAEEREEEEAEEREEEEAEEREEEEAEEREEEEAEEREEEEEDVLGLTEDPLFVLAPEGARRRSGGEREGLEEPNGHFDSCVRASVHAAEDGESCERGDRDAFYTDLQGNNTVILLASLGDKITSHFQLSCYGIHHLFK</sequence>
<evidence type="ECO:0000259" key="7">
    <source>
        <dbReference type="Pfam" id="PF04130"/>
    </source>
</evidence>
<feature type="compositionally biased region" description="Basic and acidic residues" evidence="6">
    <location>
        <begin position="107"/>
        <end position="127"/>
    </location>
</feature>
<dbReference type="Pfam" id="PF04130">
    <property type="entry name" value="GCP_C_terminal"/>
    <property type="match status" value="1"/>
</dbReference>
<feature type="compositionally biased region" description="Basic and acidic residues" evidence="6">
    <location>
        <begin position="528"/>
        <end position="541"/>
    </location>
</feature>
<evidence type="ECO:0000259" key="8">
    <source>
        <dbReference type="Pfam" id="PF17681"/>
    </source>
</evidence>
<dbReference type="GO" id="GO:0005874">
    <property type="term" value="C:microtubule"/>
    <property type="evidence" value="ECO:0007669"/>
    <property type="project" value="UniProtKB-KW"/>
</dbReference>
<dbReference type="InterPro" id="IPR007259">
    <property type="entry name" value="GCP"/>
</dbReference>
<feature type="region of interest" description="Disordered" evidence="6">
    <location>
        <begin position="95"/>
        <end position="127"/>
    </location>
</feature>
<dbReference type="InterPro" id="IPR040457">
    <property type="entry name" value="GCP_C"/>
</dbReference>
<keyword evidence="5" id="KW-0206">Cytoskeleton</keyword>
<dbReference type="InterPro" id="IPR042241">
    <property type="entry name" value="GCP_C_sf"/>
</dbReference>
<feature type="region of interest" description="Disordered" evidence="6">
    <location>
        <begin position="244"/>
        <end position="267"/>
    </location>
</feature>
<keyword evidence="10" id="KW-1185">Reference proteome</keyword>
<dbReference type="GO" id="GO:0051321">
    <property type="term" value="P:meiotic cell cycle"/>
    <property type="evidence" value="ECO:0007669"/>
    <property type="project" value="TreeGrafter"/>
</dbReference>
<gene>
    <name evidence="9" type="ORF">NCLIV_004210</name>
</gene>
<evidence type="ECO:0000256" key="2">
    <source>
        <dbReference type="ARBA" id="ARBA00010337"/>
    </source>
</evidence>
<dbReference type="GO" id="GO:0000930">
    <property type="term" value="C:gamma-tubulin complex"/>
    <property type="evidence" value="ECO:0007669"/>
    <property type="project" value="TreeGrafter"/>
</dbReference>
<feature type="region of interest" description="Disordered" evidence="6">
    <location>
        <begin position="1394"/>
        <end position="1421"/>
    </location>
</feature>
<feature type="domain" description="Gamma tubulin complex component protein N-terminal" evidence="8">
    <location>
        <begin position="2"/>
        <end position="194"/>
    </location>
</feature>
<dbReference type="GO" id="GO:0031122">
    <property type="term" value="P:cytoplasmic microtubule organization"/>
    <property type="evidence" value="ECO:0007669"/>
    <property type="project" value="TreeGrafter"/>
</dbReference>
<evidence type="ECO:0000256" key="5">
    <source>
        <dbReference type="ARBA" id="ARBA00023212"/>
    </source>
</evidence>
<name>F0V896_NEOCL</name>
<feature type="region of interest" description="Disordered" evidence="6">
    <location>
        <begin position="1543"/>
        <end position="1643"/>
    </location>
</feature>
<feature type="region of interest" description="Disordered" evidence="6">
    <location>
        <begin position="1058"/>
        <end position="1080"/>
    </location>
</feature>
<evidence type="ECO:0000256" key="1">
    <source>
        <dbReference type="ARBA" id="ARBA00004267"/>
    </source>
</evidence>
<dbReference type="Pfam" id="PF17681">
    <property type="entry name" value="GCP_N_terminal"/>
    <property type="match status" value="1"/>
</dbReference>
<reference evidence="10" key="1">
    <citation type="journal article" date="2012" name="PLoS Pathog.">
        <title>Comparative genomics of the apicomplexan parasites Toxoplasma gondii and Neospora caninum: Coccidia differing in host range and transmission strategy.</title>
        <authorList>
            <person name="Reid A.J."/>
            <person name="Vermont S.J."/>
            <person name="Cotton J.A."/>
            <person name="Harris D."/>
            <person name="Hill-Cawthorne G.A."/>
            <person name="Konen-Waisman S."/>
            <person name="Latham S.M."/>
            <person name="Mourier T."/>
            <person name="Norton R."/>
            <person name="Quail M.A."/>
            <person name="Sanders M."/>
            <person name="Shanmugam D."/>
            <person name="Sohal A."/>
            <person name="Wasmuth J.D."/>
            <person name="Brunk B."/>
            <person name="Grigg M.E."/>
            <person name="Howard J.C."/>
            <person name="Parkinson J."/>
            <person name="Roos D.S."/>
            <person name="Trees A.J."/>
            <person name="Berriman M."/>
            <person name="Pain A."/>
            <person name="Wastling J.M."/>
        </authorList>
    </citation>
    <scope>NUCLEOTIDE SEQUENCE [LARGE SCALE GENOMIC DNA]</scope>
    <source>
        <strain evidence="10">Liverpool</strain>
    </source>
</reference>
<feature type="compositionally biased region" description="Basic and acidic residues" evidence="6">
    <location>
        <begin position="1060"/>
        <end position="1080"/>
    </location>
</feature>
<dbReference type="OMA" id="EWSHEAH"/>
<feature type="compositionally biased region" description="Acidic residues" evidence="6">
    <location>
        <begin position="1567"/>
        <end position="1610"/>
    </location>
</feature>
<dbReference type="InParanoid" id="F0V896"/>
<dbReference type="GO" id="GO:0051011">
    <property type="term" value="F:microtubule minus-end binding"/>
    <property type="evidence" value="ECO:0007669"/>
    <property type="project" value="TreeGrafter"/>
</dbReference>